<feature type="disulfide bond" evidence="1">
    <location>
        <begin position="148"/>
        <end position="157"/>
    </location>
</feature>
<dbReference type="PROSITE" id="PS51367">
    <property type="entry name" value="THAUMATIN_2"/>
    <property type="match status" value="1"/>
</dbReference>
<keyword evidence="1" id="KW-1015">Disulfide bond</keyword>
<dbReference type="EMBL" id="JAIXMP010000008">
    <property type="protein sequence ID" value="KAI9268885.1"/>
    <property type="molecule type" value="Genomic_DNA"/>
</dbReference>
<name>A0AAD5K4A3_9FUNG</name>
<feature type="region of interest" description="Disordered" evidence="2">
    <location>
        <begin position="16"/>
        <end position="47"/>
    </location>
</feature>
<feature type="non-terminal residue" evidence="3">
    <location>
        <position position="208"/>
    </location>
</feature>
<dbReference type="SMART" id="SM00205">
    <property type="entry name" value="THN"/>
    <property type="match status" value="1"/>
</dbReference>
<dbReference type="SUPFAM" id="SSF49870">
    <property type="entry name" value="Osmotin, thaumatin-like protein"/>
    <property type="match status" value="1"/>
</dbReference>
<sequence length="208" mass="22103">KQITIKNNCKDSIGVGVLTNGKSQSGPEQSFDLSPGSSQTITKSNQWGGRVWGRHGCEGKSSGDCGTPGTGNPASLAEFFFKGSGDHDYYDISLVDGYNLPMTIKPKDGGSSGGKYKCGAPSCDVPECPKEYAIVDSNGKVTGCQSSCSKTNSDENCCKGDHDDPKVCKPDKQSESVKKACPDAYSFAYDDQTSTFNCQVDSYEVSFC</sequence>
<dbReference type="InterPro" id="IPR001938">
    <property type="entry name" value="Thaumatin"/>
</dbReference>
<dbReference type="PANTHER" id="PTHR31013:SF2">
    <property type="entry name" value="THAUMATIN-LIKE PROTEIN"/>
    <property type="match status" value="1"/>
</dbReference>
<keyword evidence="4" id="KW-1185">Reference proteome</keyword>
<dbReference type="InterPro" id="IPR037176">
    <property type="entry name" value="Osmotin/thaumatin-like_sf"/>
</dbReference>
<dbReference type="Gene3D" id="2.60.110.10">
    <property type="entry name" value="Thaumatin"/>
    <property type="match status" value="1"/>
</dbReference>
<feature type="disulfide bond" evidence="1">
    <location>
        <begin position="128"/>
        <end position="144"/>
    </location>
</feature>
<feature type="disulfide bond" evidence="1">
    <location>
        <begin position="118"/>
        <end position="181"/>
    </location>
</feature>
<evidence type="ECO:0000256" key="2">
    <source>
        <dbReference type="SAM" id="MobiDB-lite"/>
    </source>
</evidence>
<proteinExistence type="predicted"/>
<dbReference type="AlphaFoldDB" id="A0AAD5K4A3"/>
<feature type="compositionally biased region" description="Polar residues" evidence="2">
    <location>
        <begin position="20"/>
        <end position="47"/>
    </location>
</feature>
<dbReference type="Pfam" id="PF00314">
    <property type="entry name" value="Thaumatin"/>
    <property type="match status" value="1"/>
</dbReference>
<feature type="disulfide bond" evidence="1">
    <location>
        <begin position="158"/>
        <end position="168"/>
    </location>
</feature>
<gene>
    <name evidence="3" type="ORF">BDA99DRAFT_425892</name>
</gene>
<reference evidence="3" key="1">
    <citation type="journal article" date="2022" name="IScience">
        <title>Evolution of zygomycete secretomes and the origins of terrestrial fungal ecologies.</title>
        <authorList>
            <person name="Chang Y."/>
            <person name="Wang Y."/>
            <person name="Mondo S."/>
            <person name="Ahrendt S."/>
            <person name="Andreopoulos W."/>
            <person name="Barry K."/>
            <person name="Beard J."/>
            <person name="Benny G.L."/>
            <person name="Blankenship S."/>
            <person name="Bonito G."/>
            <person name="Cuomo C."/>
            <person name="Desiro A."/>
            <person name="Gervers K.A."/>
            <person name="Hundley H."/>
            <person name="Kuo A."/>
            <person name="LaButti K."/>
            <person name="Lang B.F."/>
            <person name="Lipzen A."/>
            <person name="O'Donnell K."/>
            <person name="Pangilinan J."/>
            <person name="Reynolds N."/>
            <person name="Sandor L."/>
            <person name="Smith M.E."/>
            <person name="Tsang A."/>
            <person name="Grigoriev I.V."/>
            <person name="Stajich J.E."/>
            <person name="Spatafora J.W."/>
        </authorList>
    </citation>
    <scope>NUCLEOTIDE SEQUENCE</scope>
    <source>
        <strain evidence="3">RSA 2281</strain>
    </source>
</reference>
<accession>A0AAD5K4A3</accession>
<dbReference type="PIRSF" id="PIRSF002703">
    <property type="entry name" value="Thaumatin"/>
    <property type="match status" value="1"/>
</dbReference>
<feature type="non-terminal residue" evidence="3">
    <location>
        <position position="1"/>
    </location>
</feature>
<protein>
    <submittedName>
        <fullName evidence="3">Thaumatin</fullName>
    </submittedName>
</protein>
<evidence type="ECO:0000256" key="1">
    <source>
        <dbReference type="PIRSR" id="PIRSR002703-1"/>
    </source>
</evidence>
<feature type="disulfide bond" evidence="1">
    <location>
        <begin position="9"/>
        <end position="208"/>
    </location>
</feature>
<organism evidence="3 4">
    <name type="scientific">Phascolomyces articulosus</name>
    <dbReference type="NCBI Taxonomy" id="60185"/>
    <lineage>
        <taxon>Eukaryota</taxon>
        <taxon>Fungi</taxon>
        <taxon>Fungi incertae sedis</taxon>
        <taxon>Mucoromycota</taxon>
        <taxon>Mucoromycotina</taxon>
        <taxon>Mucoromycetes</taxon>
        <taxon>Mucorales</taxon>
        <taxon>Lichtheimiaceae</taxon>
        <taxon>Phascolomyces</taxon>
    </lineage>
</organism>
<evidence type="ECO:0000313" key="4">
    <source>
        <dbReference type="Proteomes" id="UP001209540"/>
    </source>
</evidence>
<dbReference type="PANTHER" id="PTHR31013">
    <property type="entry name" value="THAUMATIN FAMILY PROTEIN-RELATED"/>
    <property type="match status" value="1"/>
</dbReference>
<dbReference type="FunFam" id="2.60.110.10:FF:000004">
    <property type="entry name" value="THAUMATIN-LIKE PROTEIN 1"/>
    <property type="match status" value="1"/>
</dbReference>
<dbReference type="PRINTS" id="PR00347">
    <property type="entry name" value="THAUMATIN"/>
</dbReference>
<comment type="caution">
    <text evidence="3">The sequence shown here is derived from an EMBL/GenBank/DDBJ whole genome shotgun (WGS) entry which is preliminary data.</text>
</comment>
<dbReference type="Proteomes" id="UP001209540">
    <property type="component" value="Unassembled WGS sequence"/>
</dbReference>
<evidence type="ECO:0000313" key="3">
    <source>
        <dbReference type="EMBL" id="KAI9268885.1"/>
    </source>
</evidence>
<reference evidence="3" key="2">
    <citation type="submission" date="2023-02" db="EMBL/GenBank/DDBJ databases">
        <authorList>
            <consortium name="DOE Joint Genome Institute"/>
            <person name="Mondo S.J."/>
            <person name="Chang Y."/>
            <person name="Wang Y."/>
            <person name="Ahrendt S."/>
            <person name="Andreopoulos W."/>
            <person name="Barry K."/>
            <person name="Beard J."/>
            <person name="Benny G.L."/>
            <person name="Blankenship S."/>
            <person name="Bonito G."/>
            <person name="Cuomo C."/>
            <person name="Desiro A."/>
            <person name="Gervers K.A."/>
            <person name="Hundley H."/>
            <person name="Kuo A."/>
            <person name="LaButti K."/>
            <person name="Lang B.F."/>
            <person name="Lipzen A."/>
            <person name="O'Donnell K."/>
            <person name="Pangilinan J."/>
            <person name="Reynolds N."/>
            <person name="Sandor L."/>
            <person name="Smith M.W."/>
            <person name="Tsang A."/>
            <person name="Grigoriev I.V."/>
            <person name="Stajich J.E."/>
            <person name="Spatafora J.W."/>
        </authorList>
    </citation>
    <scope>NUCLEOTIDE SEQUENCE</scope>
    <source>
        <strain evidence="3">RSA 2281</strain>
    </source>
</reference>